<dbReference type="GO" id="GO:0006633">
    <property type="term" value="P:fatty acid biosynthetic process"/>
    <property type="evidence" value="ECO:0007669"/>
    <property type="project" value="InterPro"/>
</dbReference>
<dbReference type="InterPro" id="IPR050091">
    <property type="entry name" value="PKS_NRPS_Biosynth_Enz"/>
</dbReference>
<organism evidence="5">
    <name type="scientific">Karenia brevis</name>
    <name type="common">Red tide dinoflagellate</name>
    <name type="synonym">Gymnodinium breve</name>
    <dbReference type="NCBI Taxonomy" id="156230"/>
    <lineage>
        <taxon>Eukaryota</taxon>
        <taxon>Sar</taxon>
        <taxon>Alveolata</taxon>
        <taxon>Dinophyceae</taxon>
        <taxon>Gymnodiniales</taxon>
        <taxon>Kareniaceae</taxon>
        <taxon>Karenia</taxon>
    </lineage>
</organism>
<dbReference type="Pfam" id="PF02801">
    <property type="entry name" value="Ketoacyl-synt_C"/>
    <property type="match status" value="1"/>
</dbReference>
<feature type="non-terminal residue" evidence="5">
    <location>
        <position position="232"/>
    </location>
</feature>
<dbReference type="InterPro" id="IPR014030">
    <property type="entry name" value="Ketoacyl_synth_N"/>
</dbReference>
<keyword evidence="3" id="KW-0808">Transferase</keyword>
<evidence type="ECO:0000259" key="4">
    <source>
        <dbReference type="PROSITE" id="PS52004"/>
    </source>
</evidence>
<dbReference type="GO" id="GO:0004312">
    <property type="term" value="F:fatty acid synthase activity"/>
    <property type="evidence" value="ECO:0007669"/>
    <property type="project" value="TreeGrafter"/>
</dbReference>
<sequence>REALQMDPQQRLLLEESVNSLNVAGVLKKGLTSLKDASVGVFCGQAQYDWSKMRLLMTTGPFQGTGNHPSISSNRISFTLGFKGPSMTVDTACSSGLVAVRLATQNSKQCPLTLAASANLMLDPSVFVVFCKAGMLSPDGRCKTFDAKADGYGRGEGVCAMALAVRDHIESADVTCALRGIGINQDGRSVSLTAPNGPSQREVLTMAMEEAKLTSDSLVFSETHGTGTPLGD</sequence>
<proteinExistence type="evidence at transcript level"/>
<evidence type="ECO:0000256" key="1">
    <source>
        <dbReference type="ARBA" id="ARBA00022450"/>
    </source>
</evidence>
<dbReference type="PROSITE" id="PS00606">
    <property type="entry name" value="KS3_1"/>
    <property type="match status" value="1"/>
</dbReference>
<dbReference type="AlphaFoldDB" id="Q3MKQ4"/>
<protein>
    <submittedName>
        <fullName evidence="5">Type I polyketide synthase-like protein AT2-10L</fullName>
    </submittedName>
</protein>
<accession>Q3MKQ4</accession>
<feature type="domain" description="Ketosynthase family 3 (KS3)" evidence="4">
    <location>
        <begin position="1"/>
        <end position="232"/>
    </location>
</feature>
<dbReference type="EMBL" id="AY820892">
    <property type="protein sequence ID" value="AAX39747.1"/>
    <property type="molecule type" value="mRNA"/>
</dbReference>
<dbReference type="InterPro" id="IPR018201">
    <property type="entry name" value="Ketoacyl_synth_AS"/>
</dbReference>
<dbReference type="PANTHER" id="PTHR43775">
    <property type="entry name" value="FATTY ACID SYNTHASE"/>
    <property type="match status" value="1"/>
</dbReference>
<keyword evidence="1" id="KW-0596">Phosphopantetheine</keyword>
<dbReference type="GO" id="GO:0004315">
    <property type="term" value="F:3-oxoacyl-[acyl-carrier-protein] synthase activity"/>
    <property type="evidence" value="ECO:0007669"/>
    <property type="project" value="InterPro"/>
</dbReference>
<dbReference type="InterPro" id="IPR016039">
    <property type="entry name" value="Thiolase-like"/>
</dbReference>
<feature type="non-terminal residue" evidence="5">
    <location>
        <position position="1"/>
    </location>
</feature>
<reference evidence="5" key="2">
    <citation type="journal article" date="2005" name="Phytochemistry">
        <title>Localization of polyketide synthase encoding genes to the toxic dinoflagellate Karenia brevis.</title>
        <authorList>
            <person name="Snyder R.V."/>
            <person name="Guerrero M.A."/>
            <person name="Sinigalliano C.D."/>
            <person name="Winshell J."/>
            <person name="Perez R."/>
            <person name="Lopez J.V."/>
            <person name="Rein K.S."/>
        </authorList>
    </citation>
    <scope>NUCLEOTIDE SEQUENCE</scope>
    <source>
        <strain evidence="5">CCMP718</strain>
    </source>
</reference>
<evidence type="ECO:0000256" key="2">
    <source>
        <dbReference type="ARBA" id="ARBA00022553"/>
    </source>
</evidence>
<dbReference type="SUPFAM" id="SSF53901">
    <property type="entry name" value="Thiolase-like"/>
    <property type="match status" value="1"/>
</dbReference>
<evidence type="ECO:0000313" key="5">
    <source>
        <dbReference type="EMBL" id="AAX39747.1"/>
    </source>
</evidence>
<name>Q3MKQ4_KARBR</name>
<dbReference type="SMART" id="SM00825">
    <property type="entry name" value="PKS_KS"/>
    <property type="match status" value="1"/>
</dbReference>
<dbReference type="Pfam" id="PF00109">
    <property type="entry name" value="ketoacyl-synt"/>
    <property type="match status" value="1"/>
</dbReference>
<dbReference type="PROSITE" id="PS52004">
    <property type="entry name" value="KS3_2"/>
    <property type="match status" value="1"/>
</dbReference>
<reference evidence="5" key="1">
    <citation type="journal article" date="2003" name="Mar. Biotechnol.">
        <title>Polyketide synthase genes from marine dinoflagellates.</title>
        <authorList>
            <person name="Snyder R.V."/>
            <person name="Gibbs P.D."/>
            <person name="Palacios A."/>
            <person name="Abiy L."/>
            <person name="Dickey R."/>
            <person name="Lopez J.V."/>
            <person name="Rein K.S."/>
        </authorList>
    </citation>
    <scope>NUCLEOTIDE SEQUENCE</scope>
    <source>
        <strain evidence="5">CCMP718</strain>
    </source>
</reference>
<dbReference type="InterPro" id="IPR014031">
    <property type="entry name" value="Ketoacyl_synth_C"/>
</dbReference>
<dbReference type="PANTHER" id="PTHR43775:SF37">
    <property type="entry name" value="SI:DKEY-61P9.11"/>
    <property type="match status" value="1"/>
</dbReference>
<dbReference type="CDD" id="cd00833">
    <property type="entry name" value="PKS"/>
    <property type="match status" value="1"/>
</dbReference>
<keyword evidence="2" id="KW-0597">Phosphoprotein</keyword>
<dbReference type="Gene3D" id="3.40.47.10">
    <property type="match status" value="1"/>
</dbReference>
<dbReference type="InterPro" id="IPR020841">
    <property type="entry name" value="PKS_Beta-ketoAc_synthase_dom"/>
</dbReference>
<evidence type="ECO:0000256" key="3">
    <source>
        <dbReference type="ARBA" id="ARBA00022679"/>
    </source>
</evidence>